<evidence type="ECO:0000256" key="6">
    <source>
        <dbReference type="PROSITE-ProRule" id="PRU10141"/>
    </source>
</evidence>
<evidence type="ECO:0000313" key="10">
    <source>
        <dbReference type="EMBL" id="CAF1640662.1"/>
    </source>
</evidence>
<sequence>MSSSAFTQQRWTSVNDLTMKDNNNKNMTSFFLQASLLSDSNTFTFTSRPSQSLVSLVKPSSSSASSSSSSPSPSSCFRDNGRSEQTKPISSRVANIIHQFEAHSLSSMNHKPNKVSPPTRISVKKPSEGNSPRNSPVVIAADVETSSTCIPFNSKKANKPQPIIVYETVAHNDRSYNPESNSPVIIPDNSSRKIYSQNLTMSQQKIESDTDSAIHTMPAIMKNYMNYSTAISRSSTVDSTCSSLSLSDSSSRPHFDLSTSFSTRKQHDLDLNLIYSQQSCSLSPSPTRRTTFTKTIPSVITSEDNENLQSSKSHSLTARFCSSEVNIADQYRQFLSSDIIQSDLNLSENSTKKLFINTNFPLKYKRDSFIRLYGPDALLEHGPHISHDVVLEEDIDPPFEPRIVIVQKNKSVTDQYELLEFLGRGKFGEVKKCRERSTKHLLAAKFLQINRETDRTEAFNEIEIMKALQHPRLLQLYDAFETKSDICLIMELITGGELFERVIDEDFILTERLCELYMMQICEGVSFMHSCNIIHLDMKPENVLCLNRDGHRIKIIDFGLARKFDPDKQLKVLFGTPEFVAPEVINFDRIGFGTDMWSVGVICYVLLSGLSPFMGESDNDTYTNINRVNYDFDDEAFTDISDEAKDFISKLLLKNKDERLLAKDCLAHPWLTRRPKLASTPSDEETAEKKLSTKKLRRFVIRRRWQKAVNALLALKRMGMTL</sequence>
<dbReference type="InterPro" id="IPR008271">
    <property type="entry name" value="Ser/Thr_kinase_AS"/>
</dbReference>
<protein>
    <recommendedName>
        <fullName evidence="8">Protein kinase domain-containing protein</fullName>
    </recommendedName>
</protein>
<feature type="region of interest" description="Disordered" evidence="7">
    <location>
        <begin position="58"/>
        <end position="87"/>
    </location>
</feature>
<dbReference type="PANTHER" id="PTHR24342:SF20">
    <property type="entry name" value="MYOSIN LIGHT CHAIN KINASE, SMOOTH MUSCLE"/>
    <property type="match status" value="1"/>
</dbReference>
<accession>A0A816B1Q5</accession>
<comment type="caution">
    <text evidence="9">The sequence shown here is derived from an EMBL/GenBank/DDBJ whole genome shotgun (WGS) entry which is preliminary data.</text>
</comment>
<dbReference type="Proteomes" id="UP000663855">
    <property type="component" value="Unassembled WGS sequence"/>
</dbReference>
<keyword evidence="4" id="KW-0418">Kinase</keyword>
<evidence type="ECO:0000313" key="12">
    <source>
        <dbReference type="Proteomes" id="UP000663855"/>
    </source>
</evidence>
<keyword evidence="2" id="KW-0808">Transferase</keyword>
<dbReference type="OrthoDB" id="10260894at2759"/>
<evidence type="ECO:0000256" key="7">
    <source>
        <dbReference type="SAM" id="MobiDB-lite"/>
    </source>
</evidence>
<evidence type="ECO:0000259" key="8">
    <source>
        <dbReference type="PROSITE" id="PS50011"/>
    </source>
</evidence>
<keyword evidence="3 6" id="KW-0547">Nucleotide-binding</keyword>
<reference evidence="9" key="1">
    <citation type="submission" date="2021-02" db="EMBL/GenBank/DDBJ databases">
        <authorList>
            <person name="Nowell W R."/>
        </authorList>
    </citation>
    <scope>NUCLEOTIDE SEQUENCE</scope>
</reference>
<evidence type="ECO:0000313" key="9">
    <source>
        <dbReference type="EMBL" id="CAF1602019.1"/>
    </source>
</evidence>
<feature type="region of interest" description="Disordered" evidence="7">
    <location>
        <begin position="103"/>
        <end position="135"/>
    </location>
</feature>
<dbReference type="InterPro" id="IPR000719">
    <property type="entry name" value="Prot_kinase_dom"/>
</dbReference>
<dbReference type="GO" id="GO:0005524">
    <property type="term" value="F:ATP binding"/>
    <property type="evidence" value="ECO:0007669"/>
    <property type="project" value="UniProtKB-UniRule"/>
</dbReference>
<dbReference type="GO" id="GO:0005634">
    <property type="term" value="C:nucleus"/>
    <property type="evidence" value="ECO:0007669"/>
    <property type="project" value="TreeGrafter"/>
</dbReference>
<dbReference type="InterPro" id="IPR017441">
    <property type="entry name" value="Protein_kinase_ATP_BS"/>
</dbReference>
<evidence type="ECO:0000256" key="2">
    <source>
        <dbReference type="ARBA" id="ARBA00022679"/>
    </source>
</evidence>
<evidence type="ECO:0000313" key="11">
    <source>
        <dbReference type="EMBL" id="CAF4073120.1"/>
    </source>
</evidence>
<organism evidence="9 12">
    <name type="scientific">Rotaria magnacalcarata</name>
    <dbReference type="NCBI Taxonomy" id="392030"/>
    <lineage>
        <taxon>Eukaryota</taxon>
        <taxon>Metazoa</taxon>
        <taxon>Spiralia</taxon>
        <taxon>Gnathifera</taxon>
        <taxon>Rotifera</taxon>
        <taxon>Eurotatoria</taxon>
        <taxon>Bdelloidea</taxon>
        <taxon>Philodinida</taxon>
        <taxon>Philodinidae</taxon>
        <taxon>Rotaria</taxon>
    </lineage>
</organism>
<dbReference type="FunFam" id="3.30.200.20:FF:000315">
    <property type="entry name" value="Calcium-dependent protein kinase 3"/>
    <property type="match status" value="1"/>
</dbReference>
<dbReference type="EMBL" id="CAJOBH010007034">
    <property type="protein sequence ID" value="CAF4073120.1"/>
    <property type="molecule type" value="Genomic_DNA"/>
</dbReference>
<gene>
    <name evidence="11" type="ORF">BYL167_LOCUS17639</name>
    <name evidence="9" type="ORF">CJN711_LOCUS35318</name>
    <name evidence="10" type="ORF">KQP761_LOCUS28010</name>
</gene>
<feature type="domain" description="Protein kinase" evidence="8">
    <location>
        <begin position="416"/>
        <end position="671"/>
    </location>
</feature>
<dbReference type="GO" id="GO:0043065">
    <property type="term" value="P:positive regulation of apoptotic process"/>
    <property type="evidence" value="ECO:0007669"/>
    <property type="project" value="TreeGrafter"/>
</dbReference>
<dbReference type="PROSITE" id="PS50011">
    <property type="entry name" value="PROTEIN_KINASE_DOM"/>
    <property type="match status" value="1"/>
</dbReference>
<name>A0A816B1Q5_9BILA</name>
<dbReference type="EMBL" id="CAJNOV010017184">
    <property type="protein sequence ID" value="CAF1602019.1"/>
    <property type="molecule type" value="Genomic_DNA"/>
</dbReference>
<dbReference type="FunFam" id="1.10.510.10:FF:000594">
    <property type="entry name" value="Myosin light chain kinase isoform-III"/>
    <property type="match status" value="1"/>
</dbReference>
<dbReference type="PROSITE" id="PS00107">
    <property type="entry name" value="PROTEIN_KINASE_ATP"/>
    <property type="match status" value="1"/>
</dbReference>
<dbReference type="Proteomes" id="UP000663834">
    <property type="component" value="Unassembled WGS sequence"/>
</dbReference>
<dbReference type="InterPro" id="IPR011009">
    <property type="entry name" value="Kinase-like_dom_sf"/>
</dbReference>
<dbReference type="CDD" id="cd14103">
    <property type="entry name" value="STKc_MLCK"/>
    <property type="match status" value="1"/>
</dbReference>
<dbReference type="AlphaFoldDB" id="A0A816B1Q5"/>
<dbReference type="Gene3D" id="1.10.510.10">
    <property type="entry name" value="Transferase(Phosphotransferase) domain 1"/>
    <property type="match status" value="1"/>
</dbReference>
<dbReference type="SUPFAM" id="SSF56112">
    <property type="entry name" value="Protein kinase-like (PK-like)"/>
    <property type="match status" value="1"/>
</dbReference>
<dbReference type="Pfam" id="PF00069">
    <property type="entry name" value="Pkinase"/>
    <property type="match status" value="1"/>
</dbReference>
<keyword evidence="5 6" id="KW-0067">ATP-binding</keyword>
<feature type="compositionally biased region" description="Low complexity" evidence="7">
    <location>
        <begin position="58"/>
        <end position="75"/>
    </location>
</feature>
<dbReference type="Gene3D" id="3.30.200.20">
    <property type="entry name" value="Phosphorylase Kinase, domain 1"/>
    <property type="match status" value="1"/>
</dbReference>
<feature type="binding site" evidence="6">
    <location>
        <position position="445"/>
    </location>
    <ligand>
        <name>ATP</name>
        <dbReference type="ChEBI" id="CHEBI:30616"/>
    </ligand>
</feature>
<dbReference type="SMART" id="SM00220">
    <property type="entry name" value="S_TKc"/>
    <property type="match status" value="1"/>
</dbReference>
<evidence type="ECO:0000256" key="3">
    <source>
        <dbReference type="ARBA" id="ARBA00022741"/>
    </source>
</evidence>
<dbReference type="PROSITE" id="PS00108">
    <property type="entry name" value="PROTEIN_KINASE_ST"/>
    <property type="match status" value="1"/>
</dbReference>
<dbReference type="GO" id="GO:0004674">
    <property type="term" value="F:protein serine/threonine kinase activity"/>
    <property type="evidence" value="ECO:0007669"/>
    <property type="project" value="UniProtKB-KW"/>
</dbReference>
<dbReference type="PANTHER" id="PTHR24342">
    <property type="entry name" value="SERINE/THREONINE-PROTEIN KINASE 17"/>
    <property type="match status" value="1"/>
</dbReference>
<evidence type="ECO:0000256" key="1">
    <source>
        <dbReference type="ARBA" id="ARBA00022527"/>
    </source>
</evidence>
<proteinExistence type="predicted"/>
<dbReference type="GO" id="GO:0035556">
    <property type="term" value="P:intracellular signal transduction"/>
    <property type="evidence" value="ECO:0007669"/>
    <property type="project" value="TreeGrafter"/>
</dbReference>
<dbReference type="Proteomes" id="UP000681967">
    <property type="component" value="Unassembled WGS sequence"/>
</dbReference>
<evidence type="ECO:0000256" key="5">
    <source>
        <dbReference type="ARBA" id="ARBA00022840"/>
    </source>
</evidence>
<keyword evidence="1" id="KW-0723">Serine/threonine-protein kinase</keyword>
<dbReference type="EMBL" id="CAJNOW010015282">
    <property type="protein sequence ID" value="CAF1640662.1"/>
    <property type="molecule type" value="Genomic_DNA"/>
</dbReference>
<evidence type="ECO:0000256" key="4">
    <source>
        <dbReference type="ARBA" id="ARBA00022777"/>
    </source>
</evidence>